<dbReference type="PANTHER" id="PTHR38011">
    <property type="entry name" value="DIHYDROFOLATE REDUCTASE FAMILY PROTEIN (AFU_ORTHOLOGUE AFUA_8G06820)"/>
    <property type="match status" value="1"/>
</dbReference>
<feature type="domain" description="Bacterial bifunctional deaminase-reductase C-terminal" evidence="1">
    <location>
        <begin position="3"/>
        <end position="179"/>
    </location>
</feature>
<dbReference type="PANTHER" id="PTHR38011:SF11">
    <property type="entry name" value="2,5-DIAMINO-6-RIBOSYLAMINO-4(3H)-PYRIMIDINONE 5'-PHOSPHATE REDUCTASE"/>
    <property type="match status" value="1"/>
</dbReference>
<evidence type="ECO:0000259" key="1">
    <source>
        <dbReference type="Pfam" id="PF01872"/>
    </source>
</evidence>
<dbReference type="EMBL" id="JACVDC010000099">
    <property type="protein sequence ID" value="MBC9798251.1"/>
    <property type="molecule type" value="Genomic_DNA"/>
</dbReference>
<dbReference type="Gene3D" id="3.40.430.10">
    <property type="entry name" value="Dihydrofolate Reductase, subunit A"/>
    <property type="match status" value="1"/>
</dbReference>
<name>A0A926Q5K2_9FLAO</name>
<dbReference type="Proteomes" id="UP000653730">
    <property type="component" value="Unassembled WGS sequence"/>
</dbReference>
<dbReference type="AlphaFoldDB" id="A0A926Q5K2"/>
<dbReference type="InterPro" id="IPR050765">
    <property type="entry name" value="Riboflavin_Biosynth_HTPR"/>
</dbReference>
<proteinExistence type="predicted"/>
<gene>
    <name evidence="2" type="ORF">IBL28_19945</name>
</gene>
<dbReference type="InterPro" id="IPR024072">
    <property type="entry name" value="DHFR-like_dom_sf"/>
</dbReference>
<evidence type="ECO:0000313" key="3">
    <source>
        <dbReference type="Proteomes" id="UP000653730"/>
    </source>
</evidence>
<reference evidence="2 3" key="1">
    <citation type="submission" date="2020-09" db="EMBL/GenBank/DDBJ databases">
        <title>Sinomicrobium weinanense sp. nov., a halophilic bacteria isolated from saline-alkali soil.</title>
        <authorList>
            <person name="Wu P."/>
            <person name="Ren H."/>
            <person name="Mei Y."/>
            <person name="Liang Y."/>
            <person name="Chen Z."/>
        </authorList>
    </citation>
    <scope>NUCLEOTIDE SEQUENCE [LARGE SCALE GENOMIC DNA]</scope>
    <source>
        <strain evidence="2 3">FJxs</strain>
    </source>
</reference>
<protein>
    <submittedName>
        <fullName evidence="2">Dihydrofolate reductase</fullName>
    </submittedName>
</protein>
<organism evidence="2 3">
    <name type="scientific">Sinomicrobium weinanense</name>
    <dbReference type="NCBI Taxonomy" id="2842200"/>
    <lineage>
        <taxon>Bacteria</taxon>
        <taxon>Pseudomonadati</taxon>
        <taxon>Bacteroidota</taxon>
        <taxon>Flavobacteriia</taxon>
        <taxon>Flavobacteriales</taxon>
        <taxon>Flavobacteriaceae</taxon>
        <taxon>Sinomicrobium</taxon>
    </lineage>
</organism>
<sequence length="189" mass="21027">MGKVILDLAVTLDGHIEGPNGEIDWLVKDDKTDFGDILFEILDGVDAIFYGRKSYEAWGNYQPGENTGTKLRDAYKLLHSKTKYVFSTKLKSDGSNTVFINSGIREKVLNLKRDIKGHIWLYGGGDLITSFVNLGLVDEYRLAVHPVILGEGKLLFKNINKRLRLKLTNTRSSSSGVVLLTYTAENGSS</sequence>
<dbReference type="InterPro" id="IPR002734">
    <property type="entry name" value="RibDG_C"/>
</dbReference>
<dbReference type="RefSeq" id="WP_187967376.1">
    <property type="nucleotide sequence ID" value="NZ_JACVDC010000099.1"/>
</dbReference>
<dbReference type="GO" id="GO:0008703">
    <property type="term" value="F:5-amino-6-(5-phosphoribosylamino)uracil reductase activity"/>
    <property type="evidence" value="ECO:0007669"/>
    <property type="project" value="InterPro"/>
</dbReference>
<keyword evidence="3" id="KW-1185">Reference proteome</keyword>
<accession>A0A926Q5K2</accession>
<dbReference type="GO" id="GO:0009231">
    <property type="term" value="P:riboflavin biosynthetic process"/>
    <property type="evidence" value="ECO:0007669"/>
    <property type="project" value="InterPro"/>
</dbReference>
<evidence type="ECO:0000313" key="2">
    <source>
        <dbReference type="EMBL" id="MBC9798251.1"/>
    </source>
</evidence>
<dbReference type="SUPFAM" id="SSF53597">
    <property type="entry name" value="Dihydrofolate reductase-like"/>
    <property type="match status" value="1"/>
</dbReference>
<comment type="caution">
    <text evidence="2">The sequence shown here is derived from an EMBL/GenBank/DDBJ whole genome shotgun (WGS) entry which is preliminary data.</text>
</comment>
<dbReference type="Pfam" id="PF01872">
    <property type="entry name" value="RibD_C"/>
    <property type="match status" value="1"/>
</dbReference>